<dbReference type="GO" id="GO:0030246">
    <property type="term" value="F:carbohydrate binding"/>
    <property type="evidence" value="ECO:0007669"/>
    <property type="project" value="InterPro"/>
</dbReference>
<dbReference type="EMBL" id="CP001778">
    <property type="protein sequence ID" value="ADD40846.1"/>
    <property type="molecule type" value="Genomic_DNA"/>
</dbReference>
<dbReference type="Gene3D" id="2.60.120.260">
    <property type="entry name" value="Galactose-binding domain-like"/>
    <property type="match status" value="2"/>
</dbReference>
<dbReference type="InterPro" id="IPR025706">
    <property type="entry name" value="Endoa_GalNAc"/>
</dbReference>
<evidence type="ECO:0000259" key="4">
    <source>
        <dbReference type="Pfam" id="PF17451"/>
    </source>
</evidence>
<dbReference type="InterPro" id="IPR008979">
    <property type="entry name" value="Galactose-bd-like_sf"/>
</dbReference>
<feature type="domain" description="Endo-alpha-N-acetylgalactosaminidase" evidence="3">
    <location>
        <begin position="269"/>
        <end position="539"/>
    </location>
</feature>
<dbReference type="HOGENOM" id="CLU_002413_1_0_11"/>
<evidence type="ECO:0000313" key="8">
    <source>
        <dbReference type="EMBL" id="ADD40846.1"/>
    </source>
</evidence>
<evidence type="ECO:0000259" key="7">
    <source>
        <dbReference type="Pfam" id="PF21466"/>
    </source>
</evidence>
<reference evidence="8 9" key="1">
    <citation type="journal article" date="2009" name="Stand. Genomic Sci.">
        <title>Complete genome sequence of Stackebrandtia nassauensis type strain (LLR-40K-21).</title>
        <authorList>
            <person name="Munk C."/>
            <person name="Lapidus A."/>
            <person name="Copeland A."/>
            <person name="Jando M."/>
            <person name="Mayilraj S."/>
            <person name="Glavina Del Rio T."/>
            <person name="Nolan M."/>
            <person name="Chen F."/>
            <person name="Lucas S."/>
            <person name="Tice H."/>
            <person name="Cheng J.F."/>
            <person name="Han C."/>
            <person name="Detter J.C."/>
            <person name="Bruce D."/>
            <person name="Goodwin L."/>
            <person name="Chain P."/>
            <person name="Pitluck S."/>
            <person name="Goker M."/>
            <person name="Ovchinikova G."/>
            <person name="Pati A."/>
            <person name="Ivanova N."/>
            <person name="Mavromatis K."/>
            <person name="Chen A."/>
            <person name="Palaniappan K."/>
            <person name="Land M."/>
            <person name="Hauser L."/>
            <person name="Chang Y.J."/>
            <person name="Jeffries C.D."/>
            <person name="Bristow J."/>
            <person name="Eisen J.A."/>
            <person name="Markowitz V."/>
            <person name="Hugenholtz P."/>
            <person name="Kyrpides N.C."/>
            <person name="Klenk H.P."/>
        </authorList>
    </citation>
    <scope>NUCLEOTIDE SEQUENCE [LARGE SCALE GENOMIC DNA]</scope>
    <source>
        <strain evidence="9">DSM 44728 / CIP 108903 / NRRL B-16338 / NBRC 102104 / LLR-40K-21</strain>
    </source>
</reference>
<feature type="compositionally biased region" description="Basic and acidic residues" evidence="1">
    <location>
        <begin position="201"/>
        <end position="210"/>
    </location>
</feature>
<name>D3QB29_STANL</name>
<protein>
    <recommendedName>
        <fullName evidence="10">Endo-alpha-N-acetylgalactosaminidase</fullName>
    </recommendedName>
</protein>
<dbReference type="GO" id="GO:0033926">
    <property type="term" value="F:endo-alpha-N-acetylgalactosaminidase activity"/>
    <property type="evidence" value="ECO:0007669"/>
    <property type="project" value="InterPro"/>
</dbReference>
<dbReference type="STRING" id="446470.Snas_1136"/>
<evidence type="ECO:0008006" key="10">
    <source>
        <dbReference type="Google" id="ProtNLM"/>
    </source>
</evidence>
<dbReference type="CDD" id="cd14244">
    <property type="entry name" value="GH_101_like"/>
    <property type="match status" value="1"/>
</dbReference>
<dbReference type="InterPro" id="IPR014718">
    <property type="entry name" value="GH-type_carb-bd"/>
</dbReference>
<dbReference type="InterPro" id="IPR040633">
    <property type="entry name" value="Gal_mutarotas_3"/>
</dbReference>
<organism evidence="8 9">
    <name type="scientific">Stackebrandtia nassauensis (strain DSM 44728 / CIP 108903 / NRRL B-16338 / NBRC 102104 / LLR-40K-21)</name>
    <dbReference type="NCBI Taxonomy" id="446470"/>
    <lineage>
        <taxon>Bacteria</taxon>
        <taxon>Bacillati</taxon>
        <taxon>Actinomycetota</taxon>
        <taxon>Actinomycetes</taxon>
        <taxon>Glycomycetales</taxon>
        <taxon>Glycomycetaceae</taxon>
        <taxon>Stackebrandtia</taxon>
    </lineage>
</organism>
<gene>
    <name evidence="8" type="ordered locus">Snas_1136</name>
</gene>
<dbReference type="SUPFAM" id="SSF49785">
    <property type="entry name" value="Galactose-binding domain-like"/>
    <property type="match status" value="1"/>
</dbReference>
<dbReference type="InterPro" id="IPR013780">
    <property type="entry name" value="Glyco_hydro_b"/>
</dbReference>
<feature type="domain" description="Glycosyl hydrolase 101 beta-sandwich" evidence="4">
    <location>
        <begin position="547"/>
        <end position="644"/>
    </location>
</feature>
<keyword evidence="9" id="KW-1185">Reference proteome</keyword>
<dbReference type="Gene3D" id="3.20.20.80">
    <property type="entry name" value="Glycosidases"/>
    <property type="match status" value="1"/>
</dbReference>
<dbReference type="Pfam" id="PF18080">
    <property type="entry name" value="Gal_mutarotas_3"/>
    <property type="match status" value="1"/>
</dbReference>
<dbReference type="InterPro" id="IPR035364">
    <property type="entry name" value="Beta_sandwich_GH101"/>
</dbReference>
<evidence type="ECO:0000259" key="3">
    <source>
        <dbReference type="Pfam" id="PF12905"/>
    </source>
</evidence>
<sequence>MTALAGLSTVALTFPAAPAQAADAPTIASDTLTVEVDGDFPQVVSYTDKASGARLGGNDETLETVLLNGKEHKPTVTSEPAANGVDYTLEFPDAGGTVVTTRLSVEESVVTFAVTDIAEAAGFTLNTIAIPGHRLVTVTESDKDNQIAAARLEVDASKVDDKIYSVAADTPADEKPLGSNYTFAAANGLAAAIETNAVTDEPGKDKDSAENGRVLRQARSGDDGMEVGLWSGEWTYRGKGAGAGDTEPLPKTSIVITTDRNADDKTDWQDAGIAVRELMPTPVGAEETPYRVVPRIPFNIASLATHPFTKTLDDTKRIAQATDGLGQFVLLKGYGSEGHDAAHSDYGGNYNRRAGGLDDLNKLLSAGDEYNAEFGVHVNATESYPEANSFSDDFVDASKKGWAWMDQSYYINQRPDLTSGAIMDRFGQLDEETRGMLDFVYIDVYYSRGWLADSLSRRLNEQGLAVASEWSHRLPSNQIWSHWANDPDYGPDTSRGINSHILRFVGNHTKDVYVPHDLLGGSKMSDFEGWTGETDYPKFLNNIFEFNLPTKFLQRAPITNWGTESITLADGTKVSGSEESRTIATDYGTVYSDGAYLLPWPGQEDEAKAYHFNAKGGKSTFALDPAIADSGEVDVYELTDAGREKADSVKVVDGQVTIDAKKGVPYVVDAGDSAGFADAEYGEGTALSDPGFNSGDFDRNWDVTGKASVKRNDLGQYEAIVDGKDAASISQETRELEPGTYAASANVEVTDGASRTSGLSVEVDGQTESATIDRSTLVNTNNSDEKHGTKSQRLRTFFTVTEGSRAKLSLDAEAGDGEVVFDDVRIAEAERPVDDDGNVFWDFESVDAGWGPFLRGQDANASDANSHLSQKHAPYTQKGWNGKVIDDVIDGDWSMKAFEYKAQTAYRTSAATVEFKPGHKYRVSFDYESETADSYGWLLGADTAEGVKELEVTTMDKKTDPTAFVQEFTVGDEGDYFVGLKRLPGNDDQLEFVLDNFTVEDLGEA</sequence>
<evidence type="ECO:0000259" key="5">
    <source>
        <dbReference type="Pfam" id="PF17974"/>
    </source>
</evidence>
<evidence type="ECO:0000256" key="2">
    <source>
        <dbReference type="SAM" id="SignalP"/>
    </source>
</evidence>
<dbReference type="InterPro" id="IPR049314">
    <property type="entry name" value="GH101_dom-5"/>
</dbReference>
<accession>D3QB29</accession>
<dbReference type="CAZy" id="GH101">
    <property type="family name" value="Glycoside Hydrolase Family 101"/>
</dbReference>
<dbReference type="Gene3D" id="2.60.40.1180">
    <property type="entry name" value="Golgi alpha-mannosidase II"/>
    <property type="match status" value="1"/>
</dbReference>
<feature type="region of interest" description="Disordered" evidence="1">
    <location>
        <begin position="198"/>
        <end position="220"/>
    </location>
</feature>
<feature type="signal peptide" evidence="2">
    <location>
        <begin position="1"/>
        <end position="21"/>
    </location>
</feature>
<dbReference type="Gene3D" id="2.70.98.10">
    <property type="match status" value="1"/>
</dbReference>
<evidence type="ECO:0000259" key="6">
    <source>
        <dbReference type="Pfam" id="PF18080"/>
    </source>
</evidence>
<keyword evidence="2" id="KW-0732">Signal</keyword>
<feature type="chain" id="PRO_5003048389" description="Endo-alpha-N-acetylgalactosaminidase" evidence="2">
    <location>
        <begin position="22"/>
        <end position="1005"/>
    </location>
</feature>
<dbReference type="Pfam" id="PF21466">
    <property type="entry name" value="GH101_dom-5"/>
    <property type="match status" value="1"/>
</dbReference>
<dbReference type="Pfam" id="PF17451">
    <property type="entry name" value="Glyco_hyd_101C"/>
    <property type="match status" value="1"/>
</dbReference>
<dbReference type="Pfam" id="PF17974">
    <property type="entry name" value="GalBD_like"/>
    <property type="match status" value="1"/>
</dbReference>
<dbReference type="Pfam" id="PF12905">
    <property type="entry name" value="Glyco_hydro_101"/>
    <property type="match status" value="1"/>
</dbReference>
<evidence type="ECO:0000313" key="9">
    <source>
        <dbReference type="Proteomes" id="UP000000844"/>
    </source>
</evidence>
<dbReference type="Proteomes" id="UP000000844">
    <property type="component" value="Chromosome"/>
</dbReference>
<feature type="domain" description="Endo-alpha-N-acetylgalactosaminidase" evidence="5">
    <location>
        <begin position="822"/>
        <end position="980"/>
    </location>
</feature>
<proteinExistence type="predicted"/>
<dbReference type="AlphaFoldDB" id="D3QB29"/>
<feature type="domain" description="Endo-alpha-N-acetylgalactosaminidase" evidence="7">
    <location>
        <begin position="688"/>
        <end position="821"/>
    </location>
</feature>
<feature type="domain" description="Galactose mutarotase-like fold" evidence="6">
    <location>
        <begin position="27"/>
        <end position="268"/>
    </location>
</feature>
<dbReference type="InterPro" id="IPR040502">
    <property type="entry name" value="GH101_dom-6"/>
</dbReference>
<dbReference type="KEGG" id="sna:Snas_1136"/>
<evidence type="ECO:0000256" key="1">
    <source>
        <dbReference type="SAM" id="MobiDB-lite"/>
    </source>
</evidence>
<dbReference type="eggNOG" id="COG0366">
    <property type="taxonomic scope" value="Bacteria"/>
</dbReference>